<name>A0A2H9T7A9_9ZZZZ</name>
<dbReference type="PANTHER" id="PTHR48104">
    <property type="entry name" value="METACASPASE-4"/>
    <property type="match status" value="1"/>
</dbReference>
<dbReference type="PANTHER" id="PTHR48104:SF30">
    <property type="entry name" value="METACASPASE-1"/>
    <property type="match status" value="1"/>
</dbReference>
<organism evidence="2">
    <name type="scientific">invertebrate metagenome</name>
    <dbReference type="NCBI Taxonomy" id="1711999"/>
    <lineage>
        <taxon>unclassified sequences</taxon>
        <taxon>metagenomes</taxon>
        <taxon>organismal metagenomes</taxon>
    </lineage>
</organism>
<dbReference type="Gene3D" id="3.40.50.1460">
    <property type="match status" value="1"/>
</dbReference>
<evidence type="ECO:0000313" key="2">
    <source>
        <dbReference type="EMBL" id="PJE79094.1"/>
    </source>
</evidence>
<feature type="domain" description="Peptidase C14 caspase" evidence="1">
    <location>
        <begin position="52"/>
        <end position="231"/>
    </location>
</feature>
<proteinExistence type="predicted"/>
<protein>
    <recommendedName>
        <fullName evidence="1">Peptidase C14 caspase domain-containing protein</fullName>
    </recommendedName>
</protein>
<dbReference type="EMBL" id="NSIT01000096">
    <property type="protein sequence ID" value="PJE79094.1"/>
    <property type="molecule type" value="Genomic_DNA"/>
</dbReference>
<evidence type="ECO:0000259" key="1">
    <source>
        <dbReference type="Pfam" id="PF00656"/>
    </source>
</evidence>
<reference evidence="2" key="1">
    <citation type="journal article" date="2017" name="Appl. Environ. Microbiol.">
        <title>Molecular characterization of an Endozoicomonas-like organism causing infection in king scallop Pecten maximus L.</title>
        <authorList>
            <person name="Cano I."/>
            <person name="van Aerle R."/>
            <person name="Ross S."/>
            <person name="Verner-Jeffreys D.W."/>
            <person name="Paley R.K."/>
            <person name="Rimmer G."/>
            <person name="Ryder D."/>
            <person name="Hooper P."/>
            <person name="Stone D."/>
            <person name="Feist S.W."/>
        </authorList>
    </citation>
    <scope>NUCLEOTIDE SEQUENCE</scope>
</reference>
<comment type="caution">
    <text evidence="2">The sequence shown here is derived from an EMBL/GenBank/DDBJ whole genome shotgun (WGS) entry which is preliminary data.</text>
</comment>
<dbReference type="GO" id="GO:0004197">
    <property type="term" value="F:cysteine-type endopeptidase activity"/>
    <property type="evidence" value="ECO:0007669"/>
    <property type="project" value="InterPro"/>
</dbReference>
<dbReference type="InterPro" id="IPR011600">
    <property type="entry name" value="Pept_C14_caspase"/>
</dbReference>
<dbReference type="InterPro" id="IPR050452">
    <property type="entry name" value="Metacaspase"/>
</dbReference>
<dbReference type="GO" id="GO:0005737">
    <property type="term" value="C:cytoplasm"/>
    <property type="evidence" value="ECO:0007669"/>
    <property type="project" value="TreeGrafter"/>
</dbReference>
<dbReference type="GO" id="GO:0006508">
    <property type="term" value="P:proteolysis"/>
    <property type="evidence" value="ECO:0007669"/>
    <property type="project" value="InterPro"/>
</dbReference>
<sequence length="365" mass="40450">MRSAVVASFRKFTYFLFITLLLKLLPLQAIAETFQGAFIKKEQLKKSKIILVAQNYRESEQKILQGCITDMCSFRDVLLKKGFPEWCITELTDAEQPLTHDRITQCIKTLAQQSQTDKTIECVILGFWGHGKQVLDQSGDESDGLDEAYETSDKPITDDCLYSILKKFRNDMNIVVYADCCHARTITDMPTMLTFDSATQKVVKSVSKHREGDSIGAKVLTISACDDSEGAKEVSPWLLADPAEENVFLSKGIQDDISDRDSSMETSSYLSDSISPNCSNFSSVCGSPRERSIEPDMGLSLSSQEPLPKMGVMTSHVLALLKESQPLSIAGLLQGLCQNIPAGFCQTPCISLNFEVDESQLSLFD</sequence>
<gene>
    <name evidence="2" type="ORF">CI610_01938</name>
</gene>
<accession>A0A2H9T7A9</accession>
<dbReference type="AlphaFoldDB" id="A0A2H9T7A9"/>
<dbReference type="Pfam" id="PF00656">
    <property type="entry name" value="Peptidase_C14"/>
    <property type="match status" value="1"/>
</dbReference>